<reference evidence="3" key="1">
    <citation type="submission" date="2022-12" db="EMBL/GenBank/DDBJ databases">
        <authorList>
            <person name="Petersen C."/>
        </authorList>
    </citation>
    <scope>NUCLEOTIDE SEQUENCE</scope>
    <source>
        <strain evidence="3">IBT 15544</strain>
    </source>
</reference>
<dbReference type="RefSeq" id="XP_058308644.1">
    <property type="nucleotide sequence ID" value="XM_058452106.1"/>
</dbReference>
<feature type="compositionally biased region" description="Low complexity" evidence="1">
    <location>
        <begin position="31"/>
        <end position="42"/>
    </location>
</feature>
<reference evidence="3" key="2">
    <citation type="journal article" date="2023" name="IMA Fungus">
        <title>Comparative genomic study of the Penicillium genus elucidates a diverse pangenome and 15 lateral gene transfer events.</title>
        <authorList>
            <person name="Petersen C."/>
            <person name="Sorensen T."/>
            <person name="Nielsen M.R."/>
            <person name="Sondergaard T.E."/>
            <person name="Sorensen J.L."/>
            <person name="Fitzpatrick D.A."/>
            <person name="Frisvad J.C."/>
            <person name="Nielsen K.L."/>
        </authorList>
    </citation>
    <scope>NUCLEOTIDE SEQUENCE</scope>
    <source>
        <strain evidence="3">IBT 15544</strain>
    </source>
</reference>
<keyword evidence="2" id="KW-1133">Transmembrane helix</keyword>
<proteinExistence type="predicted"/>
<gene>
    <name evidence="3" type="ORF">N7498_005044</name>
</gene>
<dbReference type="OrthoDB" id="5090196at2759"/>
<name>A0A9W9MMN9_9EURO</name>
<evidence type="ECO:0000256" key="2">
    <source>
        <dbReference type="SAM" id="Phobius"/>
    </source>
</evidence>
<sequence>MLLSRQLSGAFSKSFKSNSLLARSSGPHRLSSNSSHPQRPSSAPQNTRNQFKVVPILILIAISSGSYALLVKSRTGQSQRPAN</sequence>
<dbReference type="EMBL" id="JAPQKR010000012">
    <property type="protein sequence ID" value="KAJ5204165.1"/>
    <property type="molecule type" value="Genomic_DNA"/>
</dbReference>
<evidence type="ECO:0000313" key="3">
    <source>
        <dbReference type="EMBL" id="KAJ5204165.1"/>
    </source>
</evidence>
<dbReference type="AlphaFoldDB" id="A0A9W9MMN9"/>
<keyword evidence="2" id="KW-0812">Transmembrane</keyword>
<feature type="region of interest" description="Disordered" evidence="1">
    <location>
        <begin position="18"/>
        <end position="48"/>
    </location>
</feature>
<dbReference type="Proteomes" id="UP001150904">
    <property type="component" value="Unassembled WGS sequence"/>
</dbReference>
<keyword evidence="4" id="KW-1185">Reference proteome</keyword>
<keyword evidence="2" id="KW-0472">Membrane</keyword>
<feature type="transmembrane region" description="Helical" evidence="2">
    <location>
        <begin position="53"/>
        <end position="71"/>
    </location>
</feature>
<organism evidence="3 4">
    <name type="scientific">Penicillium cinerascens</name>
    <dbReference type="NCBI Taxonomy" id="70096"/>
    <lineage>
        <taxon>Eukaryota</taxon>
        <taxon>Fungi</taxon>
        <taxon>Dikarya</taxon>
        <taxon>Ascomycota</taxon>
        <taxon>Pezizomycotina</taxon>
        <taxon>Eurotiomycetes</taxon>
        <taxon>Eurotiomycetidae</taxon>
        <taxon>Eurotiales</taxon>
        <taxon>Aspergillaceae</taxon>
        <taxon>Penicillium</taxon>
    </lineage>
</organism>
<accession>A0A9W9MMN9</accession>
<evidence type="ECO:0000256" key="1">
    <source>
        <dbReference type="SAM" id="MobiDB-lite"/>
    </source>
</evidence>
<evidence type="ECO:0000313" key="4">
    <source>
        <dbReference type="Proteomes" id="UP001150904"/>
    </source>
</evidence>
<protein>
    <submittedName>
        <fullName evidence="3">Uncharacterized protein</fullName>
    </submittedName>
</protein>
<dbReference type="GeneID" id="83179407"/>
<comment type="caution">
    <text evidence="3">The sequence shown here is derived from an EMBL/GenBank/DDBJ whole genome shotgun (WGS) entry which is preliminary data.</text>
</comment>